<dbReference type="GO" id="GO:0006974">
    <property type="term" value="P:DNA damage response"/>
    <property type="evidence" value="ECO:0007669"/>
    <property type="project" value="InterPro"/>
</dbReference>
<keyword evidence="6" id="KW-1185">Reference proteome</keyword>
<sequence length="276" mass="31674">MSSLSDEALAKILQAEFDEEYQGGGNVTVSTRNTSDFTQVSPYSSMPSGSSSSSNSKPLSLIDREWELLDPTPDPRALFLQFNDKFFSGRLAGVEVRWSPRMTLCAGVCSYEGRGGLCSIRLSVPLLKLRPRKDLVETLLHEMIHAYLFVTQNNRDRDGHGPEFCKHKDRINKEAGTKITIYHSFHDEVENYRQHWWRCNGPCQERKPFFGYVKRAMNRAPSHNDTWWADHQRNCGGTFTKIKEPEGYSNKKRKKEANSKEETENESKYLTVLIII</sequence>
<dbReference type="InterPro" id="IPR055220">
    <property type="entry name" value="SPRTN_ZBD"/>
</dbReference>
<evidence type="ECO:0000256" key="3">
    <source>
        <dbReference type="SAM" id="MobiDB-lite"/>
    </source>
</evidence>
<keyword evidence="2" id="KW-0539">Nucleus</keyword>
<dbReference type="InterPro" id="IPR044245">
    <property type="entry name" value="Spartan"/>
</dbReference>
<evidence type="ECO:0000313" key="5">
    <source>
        <dbReference type="EMBL" id="PIK38535.1"/>
    </source>
</evidence>
<dbReference type="SMART" id="SM00731">
    <property type="entry name" value="SprT"/>
    <property type="match status" value="1"/>
</dbReference>
<feature type="compositionally biased region" description="Basic and acidic residues" evidence="3">
    <location>
        <begin position="256"/>
        <end position="266"/>
    </location>
</feature>
<dbReference type="EMBL" id="MRZV01001348">
    <property type="protein sequence ID" value="PIK38535.1"/>
    <property type="molecule type" value="Genomic_DNA"/>
</dbReference>
<dbReference type="PANTHER" id="PTHR21220:SF0">
    <property type="entry name" value="DNA-DEPENDENT METALLOPROTEASE SPRTN"/>
    <property type="match status" value="1"/>
</dbReference>
<gene>
    <name evidence="5" type="ORF">BSL78_24628</name>
</gene>
<dbReference type="STRING" id="307972.A0A2G8JS76"/>
<proteinExistence type="predicted"/>
<dbReference type="GO" id="GO:0031593">
    <property type="term" value="F:polyubiquitin modification-dependent protein binding"/>
    <property type="evidence" value="ECO:0007669"/>
    <property type="project" value="TreeGrafter"/>
</dbReference>
<dbReference type="GO" id="GO:0003697">
    <property type="term" value="F:single-stranded DNA binding"/>
    <property type="evidence" value="ECO:0007669"/>
    <property type="project" value="InterPro"/>
</dbReference>
<dbReference type="GO" id="GO:0004222">
    <property type="term" value="F:metalloendopeptidase activity"/>
    <property type="evidence" value="ECO:0007669"/>
    <property type="project" value="InterPro"/>
</dbReference>
<feature type="domain" description="SprT-like" evidence="4">
    <location>
        <begin position="73"/>
        <end position="242"/>
    </location>
</feature>
<feature type="region of interest" description="Disordered" evidence="3">
    <location>
        <begin position="38"/>
        <end position="57"/>
    </location>
</feature>
<dbReference type="Pfam" id="PF22934">
    <property type="entry name" value="SPRTN_ZBD"/>
    <property type="match status" value="1"/>
</dbReference>
<comment type="caution">
    <text evidence="5">The sequence shown here is derived from an EMBL/GenBank/DDBJ whole genome shotgun (WGS) entry which is preliminary data.</text>
</comment>
<evidence type="ECO:0000256" key="2">
    <source>
        <dbReference type="ARBA" id="ARBA00023242"/>
    </source>
</evidence>
<comment type="subcellular location">
    <subcellularLocation>
        <location evidence="1">Nucleus</location>
    </subcellularLocation>
</comment>
<organism evidence="5 6">
    <name type="scientific">Stichopus japonicus</name>
    <name type="common">Sea cucumber</name>
    <dbReference type="NCBI Taxonomy" id="307972"/>
    <lineage>
        <taxon>Eukaryota</taxon>
        <taxon>Metazoa</taxon>
        <taxon>Echinodermata</taxon>
        <taxon>Eleutherozoa</taxon>
        <taxon>Echinozoa</taxon>
        <taxon>Holothuroidea</taxon>
        <taxon>Aspidochirotacea</taxon>
        <taxon>Aspidochirotida</taxon>
        <taxon>Stichopodidae</taxon>
        <taxon>Apostichopus</taxon>
    </lineage>
</organism>
<dbReference type="InterPro" id="IPR006640">
    <property type="entry name" value="SprT-like_domain"/>
</dbReference>
<dbReference type="AlphaFoldDB" id="A0A2G8JS76"/>
<evidence type="ECO:0000256" key="1">
    <source>
        <dbReference type="ARBA" id="ARBA00004123"/>
    </source>
</evidence>
<evidence type="ECO:0000313" key="6">
    <source>
        <dbReference type="Proteomes" id="UP000230750"/>
    </source>
</evidence>
<feature type="region of interest" description="Disordered" evidence="3">
    <location>
        <begin position="239"/>
        <end position="266"/>
    </location>
</feature>
<dbReference type="Proteomes" id="UP000230750">
    <property type="component" value="Unassembled WGS sequence"/>
</dbReference>
<protein>
    <submittedName>
        <fullName evidence="5">Putative sprT-like domain-containing protein Spartan-like</fullName>
    </submittedName>
</protein>
<dbReference type="Pfam" id="PF10263">
    <property type="entry name" value="SprT-like"/>
    <property type="match status" value="1"/>
</dbReference>
<reference evidence="5 6" key="1">
    <citation type="journal article" date="2017" name="PLoS Biol.">
        <title>The sea cucumber genome provides insights into morphological evolution and visceral regeneration.</title>
        <authorList>
            <person name="Zhang X."/>
            <person name="Sun L."/>
            <person name="Yuan J."/>
            <person name="Sun Y."/>
            <person name="Gao Y."/>
            <person name="Zhang L."/>
            <person name="Li S."/>
            <person name="Dai H."/>
            <person name="Hamel J.F."/>
            <person name="Liu C."/>
            <person name="Yu Y."/>
            <person name="Liu S."/>
            <person name="Lin W."/>
            <person name="Guo K."/>
            <person name="Jin S."/>
            <person name="Xu P."/>
            <person name="Storey K.B."/>
            <person name="Huan P."/>
            <person name="Zhang T."/>
            <person name="Zhou Y."/>
            <person name="Zhang J."/>
            <person name="Lin C."/>
            <person name="Li X."/>
            <person name="Xing L."/>
            <person name="Huo D."/>
            <person name="Sun M."/>
            <person name="Wang L."/>
            <person name="Mercier A."/>
            <person name="Li F."/>
            <person name="Yang H."/>
            <person name="Xiang J."/>
        </authorList>
    </citation>
    <scope>NUCLEOTIDE SEQUENCE [LARGE SCALE GENOMIC DNA]</scope>
    <source>
        <strain evidence="5">Shaxun</strain>
        <tissue evidence="5">Muscle</tissue>
    </source>
</reference>
<accession>A0A2G8JS76</accession>
<feature type="compositionally biased region" description="Low complexity" evidence="3">
    <location>
        <begin position="41"/>
        <end position="57"/>
    </location>
</feature>
<name>A0A2G8JS76_STIJA</name>
<dbReference type="OrthoDB" id="5236983at2759"/>
<evidence type="ECO:0000259" key="4">
    <source>
        <dbReference type="SMART" id="SM00731"/>
    </source>
</evidence>
<dbReference type="GO" id="GO:0005634">
    <property type="term" value="C:nucleus"/>
    <property type="evidence" value="ECO:0007669"/>
    <property type="project" value="UniProtKB-SubCell"/>
</dbReference>
<dbReference type="PANTHER" id="PTHR21220">
    <property type="entry name" value="DNA-DEPENDENT METALLOPROTEASE SPRTN"/>
    <property type="match status" value="1"/>
</dbReference>